<proteinExistence type="predicted"/>
<protein>
    <submittedName>
        <fullName evidence="2">Putative secreted protein</fullName>
    </submittedName>
</protein>
<organism evidence="2">
    <name type="scientific">Panstrongylus lignarius</name>
    <dbReference type="NCBI Taxonomy" id="156445"/>
    <lineage>
        <taxon>Eukaryota</taxon>
        <taxon>Metazoa</taxon>
        <taxon>Ecdysozoa</taxon>
        <taxon>Arthropoda</taxon>
        <taxon>Hexapoda</taxon>
        <taxon>Insecta</taxon>
        <taxon>Pterygota</taxon>
        <taxon>Neoptera</taxon>
        <taxon>Paraneoptera</taxon>
        <taxon>Hemiptera</taxon>
        <taxon>Heteroptera</taxon>
        <taxon>Panheteroptera</taxon>
        <taxon>Cimicomorpha</taxon>
        <taxon>Reduviidae</taxon>
        <taxon>Triatominae</taxon>
        <taxon>Panstrongylus</taxon>
    </lineage>
</organism>
<evidence type="ECO:0000313" key="2">
    <source>
        <dbReference type="EMBL" id="JAW15530.1"/>
    </source>
</evidence>
<feature type="compositionally biased region" description="Low complexity" evidence="1">
    <location>
        <begin position="64"/>
        <end position="73"/>
    </location>
</feature>
<feature type="region of interest" description="Disordered" evidence="1">
    <location>
        <begin position="56"/>
        <end position="81"/>
    </location>
</feature>
<name>A0A224Y337_9HEMI</name>
<dbReference type="EMBL" id="GFTR01000896">
    <property type="protein sequence ID" value="JAW15530.1"/>
    <property type="molecule type" value="Transcribed_RNA"/>
</dbReference>
<reference evidence="2" key="1">
    <citation type="journal article" date="2018" name="PLoS Negl. Trop. Dis.">
        <title>An insight into the salivary gland and fat body transcriptome of Panstrongylus lignarius (Hemiptera: Heteroptera), the main vector of Chagas disease in Peru.</title>
        <authorList>
            <person name="Nevoa J.C."/>
            <person name="Mendes M.T."/>
            <person name="da Silva M.V."/>
            <person name="Soares S.C."/>
            <person name="Oliveira C.J.F."/>
            <person name="Ribeiro J.M.C."/>
        </authorList>
    </citation>
    <scope>NUCLEOTIDE SEQUENCE</scope>
</reference>
<sequence length="81" mass="8551">MIKAAATFLTLGHLSNAMIVSRFPRSPTIINVMVEIAAKVNRGWEYCGKVAFSPVTGTEETPGSSSNVVSASSDMCSLSNL</sequence>
<dbReference type="AlphaFoldDB" id="A0A224Y337"/>
<accession>A0A224Y337</accession>
<evidence type="ECO:0000256" key="1">
    <source>
        <dbReference type="SAM" id="MobiDB-lite"/>
    </source>
</evidence>